<dbReference type="KEGG" id="fpz:LA55_992"/>
<gene>
    <name evidence="1" type="ORF">LA55_992</name>
</gene>
<dbReference type="Proteomes" id="UP000031830">
    <property type="component" value="Chromosome"/>
</dbReference>
<organism evidence="1 2">
    <name type="scientific">Francisella philomiragia</name>
    <dbReference type="NCBI Taxonomy" id="28110"/>
    <lineage>
        <taxon>Bacteria</taxon>
        <taxon>Pseudomonadati</taxon>
        <taxon>Pseudomonadota</taxon>
        <taxon>Gammaproteobacteria</taxon>
        <taxon>Thiotrichales</taxon>
        <taxon>Francisellaceae</taxon>
        <taxon>Francisella</taxon>
    </lineage>
</organism>
<evidence type="ECO:0008006" key="3">
    <source>
        <dbReference type="Google" id="ProtNLM"/>
    </source>
</evidence>
<reference evidence="1 2" key="1">
    <citation type="journal article" date="2015" name="Genome Announc.">
        <title>Genome sequencing of 18 francisella strains to aid in assay development and testing.</title>
        <authorList>
            <person name="Johnson S.L."/>
            <person name="Daligault H.E."/>
            <person name="Davenport K.W."/>
            <person name="Coyne S.R."/>
            <person name="Frey K.G."/>
            <person name="Koroleva G.I."/>
            <person name="Broomall S.M."/>
            <person name="Bishop-Lilly K.A."/>
            <person name="Bruce D.C."/>
            <person name="Chertkov O."/>
            <person name="Freitas T."/>
            <person name="Jaissle J."/>
            <person name="Ladner J.T."/>
            <person name="Rosenzweig C.N."/>
            <person name="Gibbons H.S."/>
            <person name="Palacios G.F."/>
            <person name="Redden C.L."/>
            <person name="Xu Y."/>
            <person name="Minogue T.D."/>
            <person name="Chain P.S."/>
        </authorList>
    </citation>
    <scope>NUCLEOTIDE SEQUENCE [LARGE SCALE GENOMIC DNA]</scope>
    <source>
        <strain evidence="1 2">GA01-2794</strain>
    </source>
</reference>
<dbReference type="EMBL" id="CP009440">
    <property type="protein sequence ID" value="AJI53225.1"/>
    <property type="molecule type" value="Genomic_DNA"/>
</dbReference>
<protein>
    <recommendedName>
        <fullName evidence="3">Lipase family protein</fullName>
    </recommendedName>
</protein>
<proteinExistence type="predicted"/>
<evidence type="ECO:0000313" key="1">
    <source>
        <dbReference type="EMBL" id="AJI53225.1"/>
    </source>
</evidence>
<sequence length="57" mass="6542">MITLGLDNLGFTGHSLGGSITQIQTLYFNSYDVNLSPDKTHKNYCIKVFLMDYFWGY</sequence>
<name>A0A0B6CWI6_9GAMM</name>
<dbReference type="AlphaFoldDB" id="A0A0B6CWI6"/>
<evidence type="ECO:0000313" key="2">
    <source>
        <dbReference type="Proteomes" id="UP000031830"/>
    </source>
</evidence>
<accession>A0A0B6CWI6</accession>
<dbReference type="RefSeq" id="WP_158409404.1">
    <property type="nucleotide sequence ID" value="NZ_CP009440.1"/>
</dbReference>